<dbReference type="RefSeq" id="WP_258845485.1">
    <property type="nucleotide sequence ID" value="NZ_JANUGX010000011.1"/>
</dbReference>
<comment type="caution">
    <text evidence="2">The sequence shown here is derived from an EMBL/GenBank/DDBJ whole genome shotgun (WGS) entry which is preliminary data.</text>
</comment>
<reference evidence="2 3" key="1">
    <citation type="submission" date="2022-08" db="EMBL/GenBank/DDBJ databases">
        <title>Reclassification of Massilia species as members of the genera Telluria, Duganella, Pseudoduganella, Mokoshia gen. nov. and Zemynaea gen. nov. using orthogonal and non-orthogonal genome-based approaches.</title>
        <authorList>
            <person name="Bowman J.P."/>
        </authorList>
    </citation>
    <scope>NUCLEOTIDE SEQUENCE [LARGE SCALE GENOMIC DNA]</scope>
    <source>
        <strain evidence="2 3">LMG 28164</strain>
    </source>
</reference>
<name>A0ABT2A6J6_9BURK</name>
<dbReference type="Proteomes" id="UP001205560">
    <property type="component" value="Unassembled WGS sequence"/>
</dbReference>
<gene>
    <name evidence="2" type="ORF">NX782_10950</name>
</gene>
<evidence type="ECO:0000256" key="1">
    <source>
        <dbReference type="SAM" id="MobiDB-lite"/>
    </source>
</evidence>
<evidence type="ECO:0000313" key="2">
    <source>
        <dbReference type="EMBL" id="MCS0589720.1"/>
    </source>
</evidence>
<feature type="region of interest" description="Disordered" evidence="1">
    <location>
        <begin position="102"/>
        <end position="126"/>
    </location>
</feature>
<organism evidence="2 3">
    <name type="scientific">Massilia norwichensis</name>
    <dbReference type="NCBI Taxonomy" id="1442366"/>
    <lineage>
        <taxon>Bacteria</taxon>
        <taxon>Pseudomonadati</taxon>
        <taxon>Pseudomonadota</taxon>
        <taxon>Betaproteobacteria</taxon>
        <taxon>Burkholderiales</taxon>
        <taxon>Oxalobacteraceae</taxon>
        <taxon>Telluria group</taxon>
        <taxon>Massilia</taxon>
    </lineage>
</organism>
<keyword evidence="3" id="KW-1185">Reference proteome</keyword>
<accession>A0ABT2A6J6</accession>
<dbReference type="PROSITE" id="PS51257">
    <property type="entry name" value="PROKAR_LIPOPROTEIN"/>
    <property type="match status" value="1"/>
</dbReference>
<evidence type="ECO:0000313" key="3">
    <source>
        <dbReference type="Proteomes" id="UP001205560"/>
    </source>
</evidence>
<sequence length="126" mass="13857">MRIFLLGIALLLGLAGCATRDYPRRPNAEEIGHATGVYSLRDGYRAHVFGLDTHLYVRIGAGPQKELKMVGPDSFASPEGDVAIQFGPGWRDDDFKRVTVRYERTSGSHPPRRFSSGLLPGRGSLD</sequence>
<protein>
    <submittedName>
        <fullName evidence="2">Uncharacterized protein</fullName>
    </submittedName>
</protein>
<dbReference type="EMBL" id="JANUGX010000011">
    <property type="protein sequence ID" value="MCS0589720.1"/>
    <property type="molecule type" value="Genomic_DNA"/>
</dbReference>
<proteinExistence type="predicted"/>